<evidence type="ECO:0000313" key="1">
    <source>
        <dbReference type="EMBL" id="NLV03003.1"/>
    </source>
</evidence>
<evidence type="ECO:0000313" key="2">
    <source>
        <dbReference type="Proteomes" id="UP000619835"/>
    </source>
</evidence>
<dbReference type="InterPro" id="IPR011335">
    <property type="entry name" value="Restrct_endonuc-II-like"/>
</dbReference>
<dbReference type="AlphaFoldDB" id="A0A847TJ43"/>
<protein>
    <recommendedName>
        <fullName evidence="3">CRISPR-associated protein</fullName>
    </recommendedName>
</protein>
<evidence type="ECO:0008006" key="3">
    <source>
        <dbReference type="Google" id="ProtNLM"/>
    </source>
</evidence>
<dbReference type="Gene3D" id="3.40.50.10770">
    <property type="entry name" value="Hypothetical protein VC1899 like domain (Restriction endonuclease-like)"/>
    <property type="match status" value="1"/>
</dbReference>
<name>A0A847TJ43_HALVO</name>
<accession>A0A847TJ43</accession>
<dbReference type="EMBL" id="WOWC01000001">
    <property type="protein sequence ID" value="NLV03003.1"/>
    <property type="molecule type" value="Genomic_DNA"/>
</dbReference>
<reference evidence="1" key="1">
    <citation type="submission" date="2019-12" db="EMBL/GenBank/DDBJ databases">
        <title>Haloferax alexandrinus strain pws11.</title>
        <authorList>
            <person name="Verma D.K."/>
            <person name="Gopal K."/>
            <person name="Prasad E.S."/>
        </authorList>
    </citation>
    <scope>NUCLEOTIDE SEQUENCE</scope>
    <source>
        <strain evidence="1">Pws11</strain>
    </source>
</reference>
<dbReference type="SUPFAM" id="SSF52980">
    <property type="entry name" value="Restriction endonuclease-like"/>
    <property type="match status" value="1"/>
</dbReference>
<proteinExistence type="predicted"/>
<dbReference type="Proteomes" id="UP000619835">
    <property type="component" value="Unassembled WGS sequence"/>
</dbReference>
<gene>
    <name evidence="1" type="ORF">GOC85_10465</name>
</gene>
<organism evidence="1 2">
    <name type="scientific">Haloferax volcanii</name>
    <name type="common">Halobacterium volcanii</name>
    <dbReference type="NCBI Taxonomy" id="2246"/>
    <lineage>
        <taxon>Archaea</taxon>
        <taxon>Methanobacteriati</taxon>
        <taxon>Methanobacteriota</taxon>
        <taxon>Stenosarchaea group</taxon>
        <taxon>Halobacteria</taxon>
        <taxon>Halobacteriales</taxon>
        <taxon>Haloferacaceae</taxon>
        <taxon>Haloferax</taxon>
    </lineage>
</organism>
<sequence length="160" mass="17252">MTAKYWVTTGSTNPEAVVNPVAAACSEWGFVPDHVYLLGNPGVAGQLDRIQELIGVIVEAYGGDTPAIEYTELESETEFGAIVEHFEVAIEAARADDGEVVVDITPGRKFMSAIAFQAGIQFGADRVSYLYVDSASLFGRIYADLPRTGTTLYDFAEVFA</sequence>
<comment type="caution">
    <text evidence="1">The sequence shown here is derived from an EMBL/GenBank/DDBJ whole genome shotgun (WGS) entry which is preliminary data.</text>
</comment>